<evidence type="ECO:0000256" key="1">
    <source>
        <dbReference type="SAM" id="Phobius"/>
    </source>
</evidence>
<dbReference type="STRING" id="1095629.A0A0C9WRX9"/>
<evidence type="ECO:0000313" key="2">
    <source>
        <dbReference type="EMBL" id="KIJ90708.1"/>
    </source>
</evidence>
<evidence type="ECO:0000313" key="3">
    <source>
        <dbReference type="Proteomes" id="UP000054477"/>
    </source>
</evidence>
<proteinExistence type="predicted"/>
<reference evidence="3" key="2">
    <citation type="submission" date="2015-01" db="EMBL/GenBank/DDBJ databases">
        <title>Evolutionary Origins and Diversification of the Mycorrhizal Mutualists.</title>
        <authorList>
            <consortium name="DOE Joint Genome Institute"/>
            <consortium name="Mycorrhizal Genomics Consortium"/>
            <person name="Kohler A."/>
            <person name="Kuo A."/>
            <person name="Nagy L.G."/>
            <person name="Floudas D."/>
            <person name="Copeland A."/>
            <person name="Barry K.W."/>
            <person name="Cichocki N."/>
            <person name="Veneault-Fourrey C."/>
            <person name="LaButti K."/>
            <person name="Lindquist E.A."/>
            <person name="Lipzen A."/>
            <person name="Lundell T."/>
            <person name="Morin E."/>
            <person name="Murat C."/>
            <person name="Riley R."/>
            <person name="Ohm R."/>
            <person name="Sun H."/>
            <person name="Tunlid A."/>
            <person name="Henrissat B."/>
            <person name="Grigoriev I.V."/>
            <person name="Hibbett D.S."/>
            <person name="Martin F."/>
        </authorList>
    </citation>
    <scope>NUCLEOTIDE SEQUENCE [LARGE SCALE GENOMIC DNA]</scope>
    <source>
        <strain evidence="3">LaAM-08-1</strain>
    </source>
</reference>
<reference evidence="2 3" key="1">
    <citation type="submission" date="2014-04" db="EMBL/GenBank/DDBJ databases">
        <authorList>
            <consortium name="DOE Joint Genome Institute"/>
            <person name="Kuo A."/>
            <person name="Kohler A."/>
            <person name="Nagy L.G."/>
            <person name="Floudas D."/>
            <person name="Copeland A."/>
            <person name="Barry K.W."/>
            <person name="Cichocki N."/>
            <person name="Veneault-Fourrey C."/>
            <person name="LaButti K."/>
            <person name="Lindquist E.A."/>
            <person name="Lipzen A."/>
            <person name="Lundell T."/>
            <person name="Morin E."/>
            <person name="Murat C."/>
            <person name="Sun H."/>
            <person name="Tunlid A."/>
            <person name="Henrissat B."/>
            <person name="Grigoriev I.V."/>
            <person name="Hibbett D.S."/>
            <person name="Martin F."/>
            <person name="Nordberg H.P."/>
            <person name="Cantor M.N."/>
            <person name="Hua S.X."/>
        </authorList>
    </citation>
    <scope>NUCLEOTIDE SEQUENCE [LARGE SCALE GENOMIC DNA]</scope>
    <source>
        <strain evidence="2 3">LaAM-08-1</strain>
    </source>
</reference>
<keyword evidence="1" id="KW-1133">Transmembrane helix</keyword>
<dbReference type="OrthoDB" id="2669721at2759"/>
<feature type="transmembrane region" description="Helical" evidence="1">
    <location>
        <begin position="20"/>
        <end position="36"/>
    </location>
</feature>
<dbReference type="Proteomes" id="UP000054477">
    <property type="component" value="Unassembled WGS sequence"/>
</dbReference>
<dbReference type="AlphaFoldDB" id="A0A0C9WRX9"/>
<protein>
    <submittedName>
        <fullName evidence="2">Uncharacterized protein</fullName>
    </submittedName>
</protein>
<keyword evidence="1" id="KW-0812">Transmembrane</keyword>
<feature type="non-terminal residue" evidence="2">
    <location>
        <position position="125"/>
    </location>
</feature>
<gene>
    <name evidence="2" type="ORF">K443DRAFT_34032</name>
</gene>
<name>A0A0C9WRX9_9AGAR</name>
<keyword evidence="3" id="KW-1185">Reference proteome</keyword>
<sequence length="125" mass="14725">HCPPRNPAEKISSGFKATEYYLYLFGLGPGVFRAVLPKKYWQNFCKLVHGFRIIIQWSIRGRQVLEAHVSFTSFFEEYENLYYQRRMDRLHFCRPCLHTLLHAAPEIIHVGPGAYTTQFTMERAI</sequence>
<dbReference type="HOGENOM" id="CLU_1932653_0_0_1"/>
<dbReference type="EMBL" id="KN839126">
    <property type="protein sequence ID" value="KIJ90708.1"/>
    <property type="molecule type" value="Genomic_DNA"/>
</dbReference>
<feature type="non-terminal residue" evidence="2">
    <location>
        <position position="1"/>
    </location>
</feature>
<accession>A0A0C9WRX9</accession>
<organism evidence="2 3">
    <name type="scientific">Laccaria amethystina LaAM-08-1</name>
    <dbReference type="NCBI Taxonomy" id="1095629"/>
    <lineage>
        <taxon>Eukaryota</taxon>
        <taxon>Fungi</taxon>
        <taxon>Dikarya</taxon>
        <taxon>Basidiomycota</taxon>
        <taxon>Agaricomycotina</taxon>
        <taxon>Agaricomycetes</taxon>
        <taxon>Agaricomycetidae</taxon>
        <taxon>Agaricales</taxon>
        <taxon>Agaricineae</taxon>
        <taxon>Hydnangiaceae</taxon>
        <taxon>Laccaria</taxon>
    </lineage>
</organism>
<keyword evidence="1" id="KW-0472">Membrane</keyword>